<gene>
    <name evidence="3" type="ORF">Clacol_009988</name>
</gene>
<name>A0AAV5ASK7_9AGAM</name>
<feature type="transmembrane region" description="Helical" evidence="2">
    <location>
        <begin position="51"/>
        <end position="70"/>
    </location>
</feature>
<protein>
    <recommendedName>
        <fullName evidence="5">Integral membrane protein</fullName>
    </recommendedName>
</protein>
<comment type="caution">
    <text evidence="3">The sequence shown here is derived from an EMBL/GenBank/DDBJ whole genome shotgun (WGS) entry which is preliminary data.</text>
</comment>
<dbReference type="Proteomes" id="UP001050691">
    <property type="component" value="Unassembled WGS sequence"/>
</dbReference>
<sequence length="237" mass="26054">MKRIFNLDKRLIYFIVPMVLLICIEFAFGILGATYGLKTVTFESLASPNAWAQAVVGIWLGSGVVVDIGIATDRIQEVHLIIFNLFKKNLILDLGLNTCVLTSVAAVLDLITFYKQDVAGEALFICYMALCGPSLNRRAAFRSEVQGATPGAVSTGLVIQHDSMSPSHTFESDYNSNSQLSPQTTILPTPVTPTPGSRGHWDVEMRAVSPHGHEHDHEEDYSDKHNLSPVNHRKSFA</sequence>
<feature type="region of interest" description="Disordered" evidence="1">
    <location>
        <begin position="165"/>
        <end position="237"/>
    </location>
</feature>
<keyword evidence="2" id="KW-0472">Membrane</keyword>
<keyword evidence="2" id="KW-1133">Transmembrane helix</keyword>
<keyword evidence="4" id="KW-1185">Reference proteome</keyword>
<keyword evidence="2" id="KW-0812">Transmembrane</keyword>
<feature type="transmembrane region" description="Helical" evidence="2">
    <location>
        <begin position="12"/>
        <end position="31"/>
    </location>
</feature>
<reference evidence="3" key="1">
    <citation type="submission" date="2021-10" db="EMBL/GenBank/DDBJ databases">
        <title>De novo Genome Assembly of Clathrus columnatus (Basidiomycota, Fungi) Using Illumina and Nanopore Sequence Data.</title>
        <authorList>
            <person name="Ogiso-Tanaka E."/>
            <person name="Itagaki H."/>
            <person name="Hosoya T."/>
            <person name="Hosaka K."/>
        </authorList>
    </citation>
    <scope>NUCLEOTIDE SEQUENCE</scope>
    <source>
        <strain evidence="3">MO-923</strain>
    </source>
</reference>
<evidence type="ECO:0000256" key="2">
    <source>
        <dbReference type="SAM" id="Phobius"/>
    </source>
</evidence>
<feature type="compositionally biased region" description="Polar residues" evidence="1">
    <location>
        <begin position="165"/>
        <end position="181"/>
    </location>
</feature>
<dbReference type="EMBL" id="BPWL01000011">
    <property type="protein sequence ID" value="GJJ15710.1"/>
    <property type="molecule type" value="Genomic_DNA"/>
</dbReference>
<proteinExistence type="predicted"/>
<accession>A0AAV5ASK7</accession>
<feature type="compositionally biased region" description="Basic and acidic residues" evidence="1">
    <location>
        <begin position="199"/>
        <end position="226"/>
    </location>
</feature>
<dbReference type="AlphaFoldDB" id="A0AAV5ASK7"/>
<organism evidence="3 4">
    <name type="scientific">Clathrus columnatus</name>
    <dbReference type="NCBI Taxonomy" id="1419009"/>
    <lineage>
        <taxon>Eukaryota</taxon>
        <taxon>Fungi</taxon>
        <taxon>Dikarya</taxon>
        <taxon>Basidiomycota</taxon>
        <taxon>Agaricomycotina</taxon>
        <taxon>Agaricomycetes</taxon>
        <taxon>Phallomycetidae</taxon>
        <taxon>Phallales</taxon>
        <taxon>Clathraceae</taxon>
        <taxon>Clathrus</taxon>
    </lineage>
</organism>
<evidence type="ECO:0000256" key="1">
    <source>
        <dbReference type="SAM" id="MobiDB-lite"/>
    </source>
</evidence>
<evidence type="ECO:0000313" key="3">
    <source>
        <dbReference type="EMBL" id="GJJ15710.1"/>
    </source>
</evidence>
<feature type="transmembrane region" description="Helical" evidence="2">
    <location>
        <begin position="90"/>
        <end position="112"/>
    </location>
</feature>
<evidence type="ECO:0008006" key="5">
    <source>
        <dbReference type="Google" id="ProtNLM"/>
    </source>
</evidence>
<evidence type="ECO:0000313" key="4">
    <source>
        <dbReference type="Proteomes" id="UP001050691"/>
    </source>
</evidence>